<reference evidence="1" key="1">
    <citation type="submission" date="2020-11" db="EMBL/GenBank/DDBJ databases">
        <authorList>
            <consortium name="DOE Joint Genome Institute"/>
            <person name="Ahrendt S."/>
            <person name="Riley R."/>
            <person name="Andreopoulos W."/>
            <person name="LaButti K."/>
            <person name="Pangilinan J."/>
            <person name="Ruiz-duenas F.J."/>
            <person name="Barrasa J.M."/>
            <person name="Sanchez-Garcia M."/>
            <person name="Camarero S."/>
            <person name="Miyauchi S."/>
            <person name="Serrano A."/>
            <person name="Linde D."/>
            <person name="Babiker R."/>
            <person name="Drula E."/>
            <person name="Ayuso-Fernandez I."/>
            <person name="Pacheco R."/>
            <person name="Padilla G."/>
            <person name="Ferreira P."/>
            <person name="Barriuso J."/>
            <person name="Kellner H."/>
            <person name="Castanera R."/>
            <person name="Alfaro M."/>
            <person name="Ramirez L."/>
            <person name="Pisabarro A.G."/>
            <person name="Kuo A."/>
            <person name="Tritt A."/>
            <person name="Lipzen A."/>
            <person name="He G."/>
            <person name="Yan M."/>
            <person name="Ng V."/>
            <person name="Cullen D."/>
            <person name="Martin F."/>
            <person name="Rosso M.-N."/>
            <person name="Henrissat B."/>
            <person name="Hibbett D."/>
            <person name="Martinez A.T."/>
            <person name="Grigoriev I.V."/>
        </authorList>
    </citation>
    <scope>NUCLEOTIDE SEQUENCE</scope>
    <source>
        <strain evidence="1">AH 44721</strain>
    </source>
</reference>
<evidence type="ECO:0000313" key="1">
    <source>
        <dbReference type="EMBL" id="KAF8872600.1"/>
    </source>
</evidence>
<sequence>MLLCPWMCMMRVAPLSTPSLCSFCHPATEPNYRPAHTMSLKTKFVVALLSPCLLLTPAAQVTTITLFTPIEVQPTPVILAPASLSISTIDVLPGNITEYAIAQAVTALVEAGEGTGVSLSMLVTVTTLFDTIQEEA</sequence>
<accession>A0A9P5TFV7</accession>
<proteinExistence type="predicted"/>
<organism evidence="1 2">
    <name type="scientific">Gymnopilus junonius</name>
    <name type="common">Spectacular rustgill mushroom</name>
    <name type="synonym">Gymnopilus spectabilis subsp. junonius</name>
    <dbReference type="NCBI Taxonomy" id="109634"/>
    <lineage>
        <taxon>Eukaryota</taxon>
        <taxon>Fungi</taxon>
        <taxon>Dikarya</taxon>
        <taxon>Basidiomycota</taxon>
        <taxon>Agaricomycotina</taxon>
        <taxon>Agaricomycetes</taxon>
        <taxon>Agaricomycetidae</taxon>
        <taxon>Agaricales</taxon>
        <taxon>Agaricineae</taxon>
        <taxon>Hymenogastraceae</taxon>
        <taxon>Gymnopilus</taxon>
    </lineage>
</organism>
<comment type="caution">
    <text evidence="1">The sequence shown here is derived from an EMBL/GenBank/DDBJ whole genome shotgun (WGS) entry which is preliminary data.</text>
</comment>
<gene>
    <name evidence="1" type="ORF">CPB84DRAFT_662235</name>
</gene>
<keyword evidence="2" id="KW-1185">Reference proteome</keyword>
<protein>
    <submittedName>
        <fullName evidence="1">Uncharacterized protein</fullName>
    </submittedName>
</protein>
<dbReference type="AlphaFoldDB" id="A0A9P5TFV7"/>
<dbReference type="EMBL" id="JADNYJ010000259">
    <property type="protein sequence ID" value="KAF8872600.1"/>
    <property type="molecule type" value="Genomic_DNA"/>
</dbReference>
<evidence type="ECO:0000313" key="2">
    <source>
        <dbReference type="Proteomes" id="UP000724874"/>
    </source>
</evidence>
<name>A0A9P5TFV7_GYMJU</name>
<dbReference type="Proteomes" id="UP000724874">
    <property type="component" value="Unassembled WGS sequence"/>
</dbReference>